<keyword evidence="1" id="KW-0680">Restriction system</keyword>
<gene>
    <name evidence="3" type="ORF">10S13_35</name>
</gene>
<accession>A0A2H4J4K4</accession>
<evidence type="ECO:0008006" key="4">
    <source>
        <dbReference type="Google" id="ProtNLM"/>
    </source>
</evidence>
<dbReference type="GO" id="GO:0009307">
    <property type="term" value="P:DNA restriction-modification system"/>
    <property type="evidence" value="ECO:0007669"/>
    <property type="project" value="UniProtKB-KW"/>
</dbReference>
<reference evidence="3" key="1">
    <citation type="submission" date="2017-06" db="EMBL/GenBank/DDBJ databases">
        <title>Novel phages from South African skin metaviromes.</title>
        <authorList>
            <person name="van Zyl L.J."/>
            <person name="Abrahams Y."/>
            <person name="Stander E.A."/>
            <person name="Kirby B.M."/>
            <person name="Clavaud C."/>
            <person name="Farcet C."/>
            <person name="Breton L."/>
            <person name="Trindade M.I."/>
        </authorList>
    </citation>
    <scope>NUCLEOTIDE SEQUENCE</scope>
</reference>
<name>A0A2H4J4K4_9CAUD</name>
<organism evidence="3">
    <name type="scientific">uncultured Caudovirales phage</name>
    <dbReference type="NCBI Taxonomy" id="2100421"/>
    <lineage>
        <taxon>Viruses</taxon>
        <taxon>Duplodnaviria</taxon>
        <taxon>Heunggongvirae</taxon>
        <taxon>Uroviricota</taxon>
        <taxon>Caudoviricetes</taxon>
        <taxon>Peduoviridae</taxon>
        <taxon>Maltschvirus</taxon>
        <taxon>Maltschvirus maltsch</taxon>
    </lineage>
</organism>
<evidence type="ECO:0000313" key="3">
    <source>
        <dbReference type="EMBL" id="ASN69499.1"/>
    </source>
</evidence>
<evidence type="ECO:0000256" key="2">
    <source>
        <dbReference type="ARBA" id="ARBA00023125"/>
    </source>
</evidence>
<dbReference type="SUPFAM" id="SSF116734">
    <property type="entry name" value="DNA methylase specificity domain"/>
    <property type="match status" value="1"/>
</dbReference>
<dbReference type="Gene3D" id="3.90.220.20">
    <property type="entry name" value="DNA methylase specificity domains"/>
    <property type="match status" value="1"/>
</dbReference>
<proteinExistence type="predicted"/>
<protein>
    <recommendedName>
        <fullName evidence="4">Type I restriction modification DNA specificity domain-containing protein</fullName>
    </recommendedName>
</protein>
<evidence type="ECO:0000256" key="1">
    <source>
        <dbReference type="ARBA" id="ARBA00022747"/>
    </source>
</evidence>
<keyword evidence="2" id="KW-0238">DNA-binding</keyword>
<sequence>MKSADRVPGDLPFITAGESKTGISDYIGNDVQIFSPNTITIDMFGSSKYRNFKYGADDHVAVIDTSNYNLKVGLFLTSAFNKAANIDTFSYVRNFYAKDADNLNLSLPASKNKTPDFTLMEELIKAIEKQCIKEVVYYSRHKIEIAKMIVQN</sequence>
<dbReference type="EMBL" id="MF417891">
    <property type="protein sequence ID" value="ASN69499.1"/>
    <property type="molecule type" value="Genomic_DNA"/>
</dbReference>
<dbReference type="GO" id="GO:0003677">
    <property type="term" value="F:DNA binding"/>
    <property type="evidence" value="ECO:0007669"/>
    <property type="project" value="UniProtKB-KW"/>
</dbReference>
<dbReference type="InterPro" id="IPR044946">
    <property type="entry name" value="Restrct_endonuc_typeI_TRD_sf"/>
</dbReference>